<dbReference type="SUPFAM" id="SSF54862">
    <property type="entry name" value="4Fe-4S ferredoxins"/>
    <property type="match status" value="1"/>
</dbReference>
<name>A0ABT3NAU5_9BACT</name>
<feature type="domain" description="4Fe-4S ferredoxin-type" evidence="1">
    <location>
        <begin position="6"/>
        <end position="35"/>
    </location>
</feature>
<gene>
    <name evidence="2" type="ORF">OOT00_11380</name>
</gene>
<dbReference type="PROSITE" id="PS51379">
    <property type="entry name" value="4FE4S_FER_2"/>
    <property type="match status" value="2"/>
</dbReference>
<dbReference type="RefSeq" id="WP_265425498.1">
    <property type="nucleotide sequence ID" value="NZ_JAPFPW010000013.1"/>
</dbReference>
<dbReference type="Gene3D" id="3.30.70.20">
    <property type="match status" value="1"/>
</dbReference>
<dbReference type="Proteomes" id="UP001209681">
    <property type="component" value="Unassembled WGS sequence"/>
</dbReference>
<dbReference type="InterPro" id="IPR052911">
    <property type="entry name" value="Corrinoid_activation_enz"/>
</dbReference>
<comment type="caution">
    <text evidence="2">The sequence shown here is derived from an EMBL/GenBank/DDBJ whole genome shotgun (WGS) entry which is preliminary data.</text>
</comment>
<dbReference type="EMBL" id="JAPFPW010000013">
    <property type="protein sequence ID" value="MCW7754585.1"/>
    <property type="molecule type" value="Genomic_DNA"/>
</dbReference>
<evidence type="ECO:0000259" key="1">
    <source>
        <dbReference type="PROSITE" id="PS51379"/>
    </source>
</evidence>
<dbReference type="PANTHER" id="PTHR42895">
    <property type="entry name" value="IRON-SULFUR CLUSTER-BINDING PROTEIN-RELATED"/>
    <property type="match status" value="1"/>
</dbReference>
<evidence type="ECO:0000313" key="3">
    <source>
        <dbReference type="Proteomes" id="UP001209681"/>
    </source>
</evidence>
<proteinExistence type="predicted"/>
<dbReference type="Pfam" id="PF13237">
    <property type="entry name" value="Fer4_10"/>
    <property type="match status" value="1"/>
</dbReference>
<reference evidence="2 3" key="1">
    <citation type="submission" date="2022-11" db="EMBL/GenBank/DDBJ databases">
        <title>Desulfobotulus tamanensis H1 sp. nov. - anaerobic, alkaliphilic, sulphate reducing bacterium isolated from terrestrial mud volcano.</title>
        <authorList>
            <person name="Frolova A."/>
            <person name="Merkel A.Y."/>
            <person name="Slobodkin A.I."/>
        </authorList>
    </citation>
    <scope>NUCLEOTIDE SEQUENCE [LARGE SCALE GENOMIC DNA]</scope>
    <source>
        <strain evidence="2 3">H1</strain>
    </source>
</reference>
<evidence type="ECO:0000313" key="2">
    <source>
        <dbReference type="EMBL" id="MCW7754585.1"/>
    </source>
</evidence>
<keyword evidence="3" id="KW-1185">Reference proteome</keyword>
<dbReference type="PANTHER" id="PTHR42895:SF1">
    <property type="entry name" value="IRON-SULFUR CLUSTER PROTEIN"/>
    <property type="match status" value="1"/>
</dbReference>
<accession>A0ABT3NAU5</accession>
<dbReference type="InterPro" id="IPR017896">
    <property type="entry name" value="4Fe4S_Fe-S-bd"/>
</dbReference>
<organism evidence="2 3">
    <name type="scientific">Desulfobotulus pelophilus</name>
    <dbReference type="NCBI Taxonomy" id="2823377"/>
    <lineage>
        <taxon>Bacteria</taxon>
        <taxon>Pseudomonadati</taxon>
        <taxon>Thermodesulfobacteriota</taxon>
        <taxon>Desulfobacteria</taxon>
        <taxon>Desulfobacterales</taxon>
        <taxon>Desulfobacteraceae</taxon>
        <taxon>Desulfobotulus</taxon>
    </lineage>
</organism>
<protein>
    <submittedName>
        <fullName evidence="2">4Fe-4S ferredoxin</fullName>
    </submittedName>
</protein>
<feature type="domain" description="4Fe-4S ferredoxin-type" evidence="1">
    <location>
        <begin position="37"/>
        <end position="65"/>
    </location>
</feature>
<sequence length="237" mass="25683">MKTIRDMIEIDETKCDGCGLCIPSCAEGALALVNGKARVLRDPLCDGLGACIGACPQGALRIVKKETEPFDEEAVHQHLQKRGCPSGQIINQKPLTSPVSGLTAHSSLAQWPVQLRLIPPTAPFLEGADLLVLADCAAVADPNLHKDLLPGRVLLMTCPKLDRTEESVERLSAIFRHAEIRSVTAAIMEVPCCSSLSRIIREALIRAQSTLELHEIVIQRNGTRGRPLTPPQPPRLC</sequence>